<dbReference type="AlphaFoldDB" id="A0A7W9BE24"/>
<dbReference type="PANTHER" id="PTHR30629:SF2">
    <property type="entry name" value="PROPHAGE INTEGRASE INTS-RELATED"/>
    <property type="match status" value="1"/>
</dbReference>
<evidence type="ECO:0000256" key="2">
    <source>
        <dbReference type="ARBA" id="ARBA00022908"/>
    </source>
</evidence>
<dbReference type="PROSITE" id="PS51898">
    <property type="entry name" value="TYR_RECOMBINASE"/>
    <property type="match status" value="1"/>
</dbReference>
<dbReference type="InterPro" id="IPR050808">
    <property type="entry name" value="Phage_Integrase"/>
</dbReference>
<dbReference type="RefSeq" id="WP_246348544.1">
    <property type="nucleotide sequence ID" value="NZ_JACIJK010000006.1"/>
</dbReference>
<reference evidence="6 7" key="1">
    <citation type="submission" date="2020-08" db="EMBL/GenBank/DDBJ databases">
        <title>Genomic Encyclopedia of Type Strains, Phase IV (KMG-IV): sequencing the most valuable type-strain genomes for metagenomic binning, comparative biology and taxonomic classification.</title>
        <authorList>
            <person name="Goeker M."/>
        </authorList>
    </citation>
    <scope>NUCLEOTIDE SEQUENCE [LARGE SCALE GENOMIC DNA]</scope>
    <source>
        <strain evidence="6 7">DSM 100044</strain>
    </source>
</reference>
<dbReference type="Pfam" id="PF22022">
    <property type="entry name" value="Phage_int_M"/>
    <property type="match status" value="1"/>
</dbReference>
<dbReference type="SUPFAM" id="SSF56349">
    <property type="entry name" value="DNA breaking-rejoining enzymes"/>
    <property type="match status" value="1"/>
</dbReference>
<gene>
    <name evidence="6" type="ORF">FHS94_002257</name>
</gene>
<dbReference type="Gene3D" id="1.10.443.10">
    <property type="entry name" value="Intergrase catalytic core"/>
    <property type="match status" value="1"/>
</dbReference>
<dbReference type="InterPro" id="IPR002104">
    <property type="entry name" value="Integrase_catalytic"/>
</dbReference>
<dbReference type="GO" id="GO:0003677">
    <property type="term" value="F:DNA binding"/>
    <property type="evidence" value="ECO:0007669"/>
    <property type="project" value="UniProtKB-KW"/>
</dbReference>
<dbReference type="InterPro" id="IPR013762">
    <property type="entry name" value="Integrase-like_cat_sf"/>
</dbReference>
<evidence type="ECO:0000313" key="7">
    <source>
        <dbReference type="Proteomes" id="UP000546200"/>
    </source>
</evidence>
<dbReference type="GO" id="GO:0015074">
    <property type="term" value="P:DNA integration"/>
    <property type="evidence" value="ECO:0007669"/>
    <property type="project" value="UniProtKB-KW"/>
</dbReference>
<sequence>MNVRAMPAPYLSEVKMLTNAAVKAARPKPAAYRLTDERGLHLFVTKLGTKSFRMRFRLAGKEQLLTIGQWPEVTLDQARERAELAREQLARGEDPREVAADQAQVRAFEYVARLWHKHMLPRWTAVHAGDVLDSLERDVFPAIGAMPLAAITPPVLLNALRSVEGRGRRETARRVRQRISAVFCYAMGEGWAESDPAAIVGRALMPPKPARHQPALLEVDQVCELLAAVDQLGAAPSFKLASRFLALTAMRLAAVRGACWSEILDLDGPAPVWRVPAVRMKQAAAKKLDPKNDHLVPLSPAAVEVLRQARGLAGDHIRDAAQLIFPGRTGSAPIGEAAIGALYGRAGFSGRHVPHGWRAAFSTIMNRGGRFDGELIERALAHAPKNKVKAAYDRGEYLDQLRELFDAWAVLIT</sequence>
<comment type="similarity">
    <text evidence="1">Belongs to the 'phage' integrase family.</text>
</comment>
<dbReference type="CDD" id="cd00801">
    <property type="entry name" value="INT_P4_C"/>
    <property type="match status" value="1"/>
</dbReference>
<keyword evidence="7" id="KW-1185">Reference proteome</keyword>
<evidence type="ECO:0000256" key="3">
    <source>
        <dbReference type="ARBA" id="ARBA00023125"/>
    </source>
</evidence>
<dbReference type="GO" id="GO:0006310">
    <property type="term" value="P:DNA recombination"/>
    <property type="evidence" value="ECO:0007669"/>
    <property type="project" value="UniProtKB-KW"/>
</dbReference>
<dbReference type="Gene3D" id="1.10.150.130">
    <property type="match status" value="1"/>
</dbReference>
<name>A0A7W9BE24_9SPHN</name>
<keyword evidence="3" id="KW-0238">DNA-binding</keyword>
<evidence type="ECO:0000256" key="4">
    <source>
        <dbReference type="ARBA" id="ARBA00023172"/>
    </source>
</evidence>
<evidence type="ECO:0000259" key="5">
    <source>
        <dbReference type="PROSITE" id="PS51898"/>
    </source>
</evidence>
<dbReference type="InterPro" id="IPR011010">
    <property type="entry name" value="DNA_brk_join_enz"/>
</dbReference>
<dbReference type="PANTHER" id="PTHR30629">
    <property type="entry name" value="PROPHAGE INTEGRASE"/>
    <property type="match status" value="1"/>
</dbReference>
<organism evidence="6 7">
    <name type="scientific">Sphingomonas aerophila</name>
    <dbReference type="NCBI Taxonomy" id="1344948"/>
    <lineage>
        <taxon>Bacteria</taxon>
        <taxon>Pseudomonadati</taxon>
        <taxon>Pseudomonadota</taxon>
        <taxon>Alphaproteobacteria</taxon>
        <taxon>Sphingomonadales</taxon>
        <taxon>Sphingomonadaceae</taxon>
        <taxon>Sphingomonas</taxon>
    </lineage>
</organism>
<keyword evidence="4" id="KW-0233">DNA recombination</keyword>
<dbReference type="InterPro" id="IPR038488">
    <property type="entry name" value="Integrase_DNA-bd_sf"/>
</dbReference>
<dbReference type="InterPro" id="IPR010998">
    <property type="entry name" value="Integrase_recombinase_N"/>
</dbReference>
<dbReference type="Proteomes" id="UP000546200">
    <property type="component" value="Unassembled WGS sequence"/>
</dbReference>
<dbReference type="InterPro" id="IPR053876">
    <property type="entry name" value="Phage_int_M"/>
</dbReference>
<feature type="domain" description="Tyr recombinase" evidence="5">
    <location>
        <begin position="212"/>
        <end position="406"/>
    </location>
</feature>
<dbReference type="Gene3D" id="3.30.160.390">
    <property type="entry name" value="Integrase, DNA-binding domain"/>
    <property type="match status" value="1"/>
</dbReference>
<evidence type="ECO:0000256" key="1">
    <source>
        <dbReference type="ARBA" id="ARBA00008857"/>
    </source>
</evidence>
<dbReference type="Pfam" id="PF00589">
    <property type="entry name" value="Phage_integrase"/>
    <property type="match status" value="1"/>
</dbReference>
<dbReference type="EMBL" id="JACIJK010000006">
    <property type="protein sequence ID" value="MBB5715411.1"/>
    <property type="molecule type" value="Genomic_DNA"/>
</dbReference>
<dbReference type="Pfam" id="PF13356">
    <property type="entry name" value="Arm-DNA-bind_3"/>
    <property type="match status" value="1"/>
</dbReference>
<accession>A0A7W9BE24</accession>
<evidence type="ECO:0000313" key="6">
    <source>
        <dbReference type="EMBL" id="MBB5715411.1"/>
    </source>
</evidence>
<dbReference type="InterPro" id="IPR025166">
    <property type="entry name" value="Integrase_DNA_bind_dom"/>
</dbReference>
<proteinExistence type="inferred from homology"/>
<keyword evidence="2" id="KW-0229">DNA integration</keyword>
<comment type="caution">
    <text evidence="6">The sequence shown here is derived from an EMBL/GenBank/DDBJ whole genome shotgun (WGS) entry which is preliminary data.</text>
</comment>
<protein>
    <submittedName>
        <fullName evidence="6">Integrase</fullName>
    </submittedName>
</protein>